<protein>
    <recommendedName>
        <fullName evidence="3">F-box domain-containing protein</fullName>
    </recommendedName>
</protein>
<proteinExistence type="predicted"/>
<dbReference type="SUPFAM" id="SSF52047">
    <property type="entry name" value="RNI-like"/>
    <property type="match status" value="1"/>
</dbReference>
<keyword evidence="2" id="KW-1185">Reference proteome</keyword>
<dbReference type="EMBL" id="JAACJO010000002">
    <property type="protein sequence ID" value="KAF5362374.1"/>
    <property type="molecule type" value="Genomic_DNA"/>
</dbReference>
<evidence type="ECO:0000313" key="1">
    <source>
        <dbReference type="EMBL" id="KAF5362374.1"/>
    </source>
</evidence>
<dbReference type="OrthoDB" id="2967309at2759"/>
<gene>
    <name evidence="1" type="ORF">D9756_002814</name>
</gene>
<sequence>MTGLLDLPPELLQAICNDVGAAKKQIRLVCTQLSVVLEPLVLSHVVINVTRPRLPTVINQLQLLASREQHAASFVRELSIRSLSPARDPRPNGAQMEFSGGSWNAARRRHADNDANTSNGHGEEAMKKYLEGAISKMENLQVVRWNATADDPEWTSLAVMQGLGRNKSLSYLSLYLTFGFDASILRFDLLHDLKRVVISGTCESFPPSVVKRLGKCISQSPEMNSIDIDRSMCRLGSDIPSLHCLLGSSPRIRLKHLGLQSWYTRFDNITLPHLQFLKSLTLLNIFAPPYDDHPYSSTIAEIWSALRINKIYLERISTDAMDASLIEYLASYSGLTRLYLKNITGPDHLSSDQLAELFFDSALTSHSSTLEDLHVSPRYEGKWCFGEHIAPSIVRCSRLQYLKVAVISSKVNPSTDGTNDRVDIINTLINMAARHLHALKSLCITTARAESLRGLEHAVASKKHFSSANDEIAKAIMNCVPAPAYQGHLPLVTANSIKYTPQTVVDGKDTYTRYRRLQ</sequence>
<dbReference type="Proteomes" id="UP000559027">
    <property type="component" value="Unassembled WGS sequence"/>
</dbReference>
<dbReference type="InterPro" id="IPR032675">
    <property type="entry name" value="LRR_dom_sf"/>
</dbReference>
<name>A0A8H5GCB3_9AGAR</name>
<organism evidence="1 2">
    <name type="scientific">Leucocoprinus leucothites</name>
    <dbReference type="NCBI Taxonomy" id="201217"/>
    <lineage>
        <taxon>Eukaryota</taxon>
        <taxon>Fungi</taxon>
        <taxon>Dikarya</taxon>
        <taxon>Basidiomycota</taxon>
        <taxon>Agaricomycotina</taxon>
        <taxon>Agaricomycetes</taxon>
        <taxon>Agaricomycetidae</taxon>
        <taxon>Agaricales</taxon>
        <taxon>Agaricineae</taxon>
        <taxon>Agaricaceae</taxon>
        <taxon>Leucocoprinus</taxon>
    </lineage>
</organism>
<evidence type="ECO:0008006" key="3">
    <source>
        <dbReference type="Google" id="ProtNLM"/>
    </source>
</evidence>
<dbReference type="AlphaFoldDB" id="A0A8H5GCB3"/>
<accession>A0A8H5GCB3</accession>
<evidence type="ECO:0000313" key="2">
    <source>
        <dbReference type="Proteomes" id="UP000559027"/>
    </source>
</evidence>
<comment type="caution">
    <text evidence="1">The sequence shown here is derived from an EMBL/GenBank/DDBJ whole genome shotgun (WGS) entry which is preliminary data.</text>
</comment>
<reference evidence="1 2" key="1">
    <citation type="journal article" date="2020" name="ISME J.">
        <title>Uncovering the hidden diversity of litter-decomposition mechanisms in mushroom-forming fungi.</title>
        <authorList>
            <person name="Floudas D."/>
            <person name="Bentzer J."/>
            <person name="Ahren D."/>
            <person name="Johansson T."/>
            <person name="Persson P."/>
            <person name="Tunlid A."/>
        </authorList>
    </citation>
    <scope>NUCLEOTIDE SEQUENCE [LARGE SCALE GENOMIC DNA]</scope>
    <source>
        <strain evidence="1 2">CBS 146.42</strain>
    </source>
</reference>
<dbReference type="Gene3D" id="3.80.10.10">
    <property type="entry name" value="Ribonuclease Inhibitor"/>
    <property type="match status" value="1"/>
</dbReference>